<dbReference type="Pfam" id="PF02698">
    <property type="entry name" value="DUF218"/>
    <property type="match status" value="1"/>
</dbReference>
<accession>A0A4U0PNW2</accession>
<keyword evidence="1" id="KW-0812">Transmembrane</keyword>
<protein>
    <submittedName>
        <fullName evidence="3">YdcF family protein</fullName>
    </submittedName>
</protein>
<keyword evidence="1" id="KW-0472">Membrane</keyword>
<sequence>MHRADTMIATTVLIKNALGSLLLPPGVLLLALGVALLLRRRCPRGSGWLLGGTWCVFYLLSTPMVATWLAQGLEPPPPAPTALATVDALVVLGGGKRLHALDQPAGESINNATLTRVRYGAQLARRLGKPLLVSGGAPKGGTAEAILMRDALEHEFGVPVHWVEAGSNDTSDNAGETARLLLPAHRRIALISQAWHLPRATRAFSAAGFDVVPAGTDYTAPEPSALLALMPNATALWQSRTALHEWLGLLWYRLRGQ</sequence>
<dbReference type="InterPro" id="IPR051599">
    <property type="entry name" value="Cell_Envelope_Assoc"/>
</dbReference>
<dbReference type="PANTHER" id="PTHR30336:SF4">
    <property type="entry name" value="ENVELOPE BIOGENESIS FACTOR ELYC"/>
    <property type="match status" value="1"/>
</dbReference>
<dbReference type="GO" id="GO:0005886">
    <property type="term" value="C:plasma membrane"/>
    <property type="evidence" value="ECO:0007669"/>
    <property type="project" value="TreeGrafter"/>
</dbReference>
<dbReference type="PANTHER" id="PTHR30336">
    <property type="entry name" value="INNER MEMBRANE PROTEIN, PROBABLE PERMEASE"/>
    <property type="match status" value="1"/>
</dbReference>
<dbReference type="Proteomes" id="UP000310016">
    <property type="component" value="Unassembled WGS sequence"/>
</dbReference>
<evidence type="ECO:0000313" key="3">
    <source>
        <dbReference type="EMBL" id="TJZ69032.1"/>
    </source>
</evidence>
<dbReference type="Gene3D" id="3.40.50.620">
    <property type="entry name" value="HUPs"/>
    <property type="match status" value="1"/>
</dbReference>
<dbReference type="OrthoDB" id="9809813at2"/>
<keyword evidence="1" id="KW-1133">Transmembrane helix</keyword>
<name>A0A4U0PNW2_9NEIS</name>
<dbReference type="CDD" id="cd06259">
    <property type="entry name" value="YdcF-like"/>
    <property type="match status" value="1"/>
</dbReference>
<dbReference type="InterPro" id="IPR003848">
    <property type="entry name" value="DUF218"/>
</dbReference>
<dbReference type="AlphaFoldDB" id="A0A4U0PNW2"/>
<reference evidence="3 4" key="1">
    <citation type="submission" date="2019-04" db="EMBL/GenBank/DDBJ databases">
        <title>Chitiniphilus eburnea sp. nov., a novel chitinolytic bacterium isolated from aquaculture sludge.</title>
        <authorList>
            <person name="Sheng M."/>
        </authorList>
    </citation>
    <scope>NUCLEOTIDE SEQUENCE [LARGE SCALE GENOMIC DNA]</scope>
    <source>
        <strain evidence="3 4">HX-2-15</strain>
    </source>
</reference>
<dbReference type="GO" id="GO:0000270">
    <property type="term" value="P:peptidoglycan metabolic process"/>
    <property type="evidence" value="ECO:0007669"/>
    <property type="project" value="TreeGrafter"/>
</dbReference>
<feature type="transmembrane region" description="Helical" evidence="1">
    <location>
        <begin position="47"/>
        <end position="70"/>
    </location>
</feature>
<feature type="transmembrane region" description="Helical" evidence="1">
    <location>
        <begin position="17"/>
        <end position="38"/>
    </location>
</feature>
<organism evidence="3 4">
    <name type="scientific">Chitiniphilus eburneus</name>
    <dbReference type="NCBI Taxonomy" id="2571148"/>
    <lineage>
        <taxon>Bacteria</taxon>
        <taxon>Pseudomonadati</taxon>
        <taxon>Pseudomonadota</taxon>
        <taxon>Betaproteobacteria</taxon>
        <taxon>Neisseriales</taxon>
        <taxon>Chitinibacteraceae</taxon>
        <taxon>Chitiniphilus</taxon>
    </lineage>
</organism>
<gene>
    <name evidence="3" type="ORF">FAZ21_15310</name>
</gene>
<proteinExistence type="predicted"/>
<keyword evidence="4" id="KW-1185">Reference proteome</keyword>
<feature type="domain" description="DUF218" evidence="2">
    <location>
        <begin position="87"/>
        <end position="248"/>
    </location>
</feature>
<dbReference type="InterPro" id="IPR014729">
    <property type="entry name" value="Rossmann-like_a/b/a_fold"/>
</dbReference>
<evidence type="ECO:0000256" key="1">
    <source>
        <dbReference type="SAM" id="Phobius"/>
    </source>
</evidence>
<evidence type="ECO:0000313" key="4">
    <source>
        <dbReference type="Proteomes" id="UP000310016"/>
    </source>
</evidence>
<dbReference type="GO" id="GO:0043164">
    <property type="term" value="P:Gram-negative-bacterium-type cell wall biogenesis"/>
    <property type="evidence" value="ECO:0007669"/>
    <property type="project" value="TreeGrafter"/>
</dbReference>
<evidence type="ECO:0000259" key="2">
    <source>
        <dbReference type="Pfam" id="PF02698"/>
    </source>
</evidence>
<dbReference type="EMBL" id="SUMF01000022">
    <property type="protein sequence ID" value="TJZ69032.1"/>
    <property type="molecule type" value="Genomic_DNA"/>
</dbReference>
<comment type="caution">
    <text evidence="3">The sequence shown here is derived from an EMBL/GenBank/DDBJ whole genome shotgun (WGS) entry which is preliminary data.</text>
</comment>